<gene>
    <name evidence="2" type="ORF">Ae201684_014601</name>
</gene>
<keyword evidence="3" id="KW-1185">Reference proteome</keyword>
<comment type="caution">
    <text evidence="2">The sequence shown here is derived from an EMBL/GenBank/DDBJ whole genome shotgun (WGS) entry which is preliminary data.</text>
</comment>
<proteinExistence type="predicted"/>
<evidence type="ECO:0000313" key="2">
    <source>
        <dbReference type="EMBL" id="KAF0727341.1"/>
    </source>
</evidence>
<dbReference type="VEuPathDB" id="FungiDB:AeMF1_016100"/>
<organism evidence="2 3">
    <name type="scientific">Aphanomyces euteiches</name>
    <dbReference type="NCBI Taxonomy" id="100861"/>
    <lineage>
        <taxon>Eukaryota</taxon>
        <taxon>Sar</taxon>
        <taxon>Stramenopiles</taxon>
        <taxon>Oomycota</taxon>
        <taxon>Saprolegniomycetes</taxon>
        <taxon>Saprolegniales</taxon>
        <taxon>Verrucalvaceae</taxon>
        <taxon>Aphanomyces</taxon>
    </lineage>
</organism>
<evidence type="ECO:0000256" key="1">
    <source>
        <dbReference type="SAM" id="MobiDB-lite"/>
    </source>
</evidence>
<dbReference type="AlphaFoldDB" id="A0A6G0WJD8"/>
<evidence type="ECO:0000313" key="3">
    <source>
        <dbReference type="Proteomes" id="UP000481153"/>
    </source>
</evidence>
<protein>
    <submittedName>
        <fullName evidence="2">Uncharacterized protein</fullName>
    </submittedName>
</protein>
<sequence>MEANVGENEKAGETLADVLWAVSNQAERVRDDGTKKLVSLSTLKCVLALETLHKAVKRSVQSGGSGPMSNVDPGSGAFDSSTQNPFLGAPRSII</sequence>
<dbReference type="EMBL" id="VJMJ01000198">
    <property type="protein sequence ID" value="KAF0727341.1"/>
    <property type="molecule type" value="Genomic_DNA"/>
</dbReference>
<reference evidence="2 3" key="1">
    <citation type="submission" date="2019-07" db="EMBL/GenBank/DDBJ databases">
        <title>Genomics analysis of Aphanomyces spp. identifies a new class of oomycete effector associated with host adaptation.</title>
        <authorList>
            <person name="Gaulin E."/>
        </authorList>
    </citation>
    <scope>NUCLEOTIDE SEQUENCE [LARGE SCALE GENOMIC DNA]</scope>
    <source>
        <strain evidence="2 3">ATCC 201684</strain>
    </source>
</reference>
<feature type="region of interest" description="Disordered" evidence="1">
    <location>
        <begin position="59"/>
        <end position="94"/>
    </location>
</feature>
<name>A0A6G0WJD8_9STRA</name>
<accession>A0A6G0WJD8</accession>
<dbReference type="Proteomes" id="UP000481153">
    <property type="component" value="Unassembled WGS sequence"/>
</dbReference>